<name>A0A5N6X3X7_9EURO</name>
<feature type="chain" id="PRO_5025053378" description="Secreted protein" evidence="1">
    <location>
        <begin position="23"/>
        <end position="116"/>
    </location>
</feature>
<evidence type="ECO:0008006" key="4">
    <source>
        <dbReference type="Google" id="ProtNLM"/>
    </source>
</evidence>
<protein>
    <recommendedName>
        <fullName evidence="4">Secreted protein</fullName>
    </recommendedName>
</protein>
<evidence type="ECO:0000313" key="3">
    <source>
        <dbReference type="Proteomes" id="UP000325945"/>
    </source>
</evidence>
<dbReference type="EMBL" id="ML741790">
    <property type="protein sequence ID" value="KAE8327622.1"/>
    <property type="molecule type" value="Genomic_DNA"/>
</dbReference>
<evidence type="ECO:0000256" key="1">
    <source>
        <dbReference type="SAM" id="SignalP"/>
    </source>
</evidence>
<accession>A0A5N6X3X7</accession>
<proteinExistence type="predicted"/>
<organism evidence="2 3">
    <name type="scientific">Aspergillus sergii</name>
    <dbReference type="NCBI Taxonomy" id="1034303"/>
    <lineage>
        <taxon>Eukaryota</taxon>
        <taxon>Fungi</taxon>
        <taxon>Dikarya</taxon>
        <taxon>Ascomycota</taxon>
        <taxon>Pezizomycotina</taxon>
        <taxon>Eurotiomycetes</taxon>
        <taxon>Eurotiomycetidae</taxon>
        <taxon>Eurotiales</taxon>
        <taxon>Aspergillaceae</taxon>
        <taxon>Aspergillus</taxon>
        <taxon>Aspergillus subgen. Circumdati</taxon>
    </lineage>
</organism>
<sequence length="116" mass="13449">MEFSFCRFSLLCFLSNIQSSISLRFWVTFVPLQTFESHFRIPLFDRVGIWDVTHRGVVGSALTDNLRWSIICTPNFLVHPRKFIFPVYANRSGTVTQIGEYGSGRIKRMSVVCTRH</sequence>
<keyword evidence="3" id="KW-1185">Reference proteome</keyword>
<reference evidence="3" key="1">
    <citation type="submission" date="2019-04" db="EMBL/GenBank/DDBJ databases">
        <title>Friends and foes A comparative genomics studyof 23 Aspergillus species from section Flavi.</title>
        <authorList>
            <consortium name="DOE Joint Genome Institute"/>
            <person name="Kjaerbolling I."/>
            <person name="Vesth T."/>
            <person name="Frisvad J.C."/>
            <person name="Nybo J.L."/>
            <person name="Theobald S."/>
            <person name="Kildgaard S."/>
            <person name="Isbrandt T."/>
            <person name="Kuo A."/>
            <person name="Sato A."/>
            <person name="Lyhne E.K."/>
            <person name="Kogle M.E."/>
            <person name="Wiebenga A."/>
            <person name="Kun R.S."/>
            <person name="Lubbers R.J."/>
            <person name="Makela M.R."/>
            <person name="Barry K."/>
            <person name="Chovatia M."/>
            <person name="Clum A."/>
            <person name="Daum C."/>
            <person name="Haridas S."/>
            <person name="He G."/>
            <person name="LaButti K."/>
            <person name="Lipzen A."/>
            <person name="Mondo S."/>
            <person name="Riley R."/>
            <person name="Salamov A."/>
            <person name="Simmons B.A."/>
            <person name="Magnuson J.K."/>
            <person name="Henrissat B."/>
            <person name="Mortensen U.H."/>
            <person name="Larsen T.O."/>
            <person name="Devries R.P."/>
            <person name="Grigoriev I.V."/>
            <person name="Machida M."/>
            <person name="Baker S.E."/>
            <person name="Andersen M.R."/>
        </authorList>
    </citation>
    <scope>NUCLEOTIDE SEQUENCE [LARGE SCALE GENOMIC DNA]</scope>
    <source>
        <strain evidence="3">CBS 130017</strain>
    </source>
</reference>
<feature type="signal peptide" evidence="1">
    <location>
        <begin position="1"/>
        <end position="22"/>
    </location>
</feature>
<evidence type="ECO:0000313" key="2">
    <source>
        <dbReference type="EMBL" id="KAE8327622.1"/>
    </source>
</evidence>
<dbReference type="Proteomes" id="UP000325945">
    <property type="component" value="Unassembled WGS sequence"/>
</dbReference>
<keyword evidence="1" id="KW-0732">Signal</keyword>
<dbReference type="AlphaFoldDB" id="A0A5N6X3X7"/>
<gene>
    <name evidence="2" type="ORF">BDV39DRAFT_175013</name>
</gene>